<proteinExistence type="predicted"/>
<dbReference type="CDD" id="cd06257">
    <property type="entry name" value="DnaJ"/>
    <property type="match status" value="1"/>
</dbReference>
<dbReference type="PANTHER" id="PTHR44094">
    <property type="entry name" value="DNAJ HEAT SHOCK N-TERMINAL DOMAIN-CONTAINING PROTEIN"/>
    <property type="match status" value="1"/>
</dbReference>
<dbReference type="Proteomes" id="UP000722791">
    <property type="component" value="Unassembled WGS sequence"/>
</dbReference>
<dbReference type="InterPro" id="IPR026894">
    <property type="entry name" value="DnaJ_X"/>
</dbReference>
<comment type="caution">
    <text evidence="2">The sequence shown here is derived from an EMBL/GenBank/DDBJ whole genome shotgun (WGS) entry which is preliminary data.</text>
</comment>
<organism evidence="2 3">
    <name type="scientific">Volvox reticuliferus</name>
    <dbReference type="NCBI Taxonomy" id="1737510"/>
    <lineage>
        <taxon>Eukaryota</taxon>
        <taxon>Viridiplantae</taxon>
        <taxon>Chlorophyta</taxon>
        <taxon>core chlorophytes</taxon>
        <taxon>Chlorophyceae</taxon>
        <taxon>CS clade</taxon>
        <taxon>Chlamydomonadales</taxon>
        <taxon>Volvocaceae</taxon>
        <taxon>Volvox</taxon>
    </lineage>
</organism>
<dbReference type="SMART" id="SM00271">
    <property type="entry name" value="DnaJ"/>
    <property type="match status" value="1"/>
</dbReference>
<dbReference type="InterPro" id="IPR001623">
    <property type="entry name" value="DnaJ_domain"/>
</dbReference>
<accession>A0A8J4CAE2</accession>
<dbReference type="Pfam" id="PF14308">
    <property type="entry name" value="DnaJ-X"/>
    <property type="match status" value="1"/>
</dbReference>
<feature type="compositionally biased region" description="Low complexity" evidence="1">
    <location>
        <begin position="387"/>
        <end position="435"/>
    </location>
</feature>
<dbReference type="PROSITE" id="PS50076">
    <property type="entry name" value="DNAJ_2"/>
    <property type="match status" value="1"/>
</dbReference>
<dbReference type="InterPro" id="IPR052423">
    <property type="entry name" value="EMIR"/>
</dbReference>
<dbReference type="PRINTS" id="PR00625">
    <property type="entry name" value="JDOMAIN"/>
</dbReference>
<dbReference type="EMBL" id="BNCQ01000010">
    <property type="protein sequence ID" value="GIM01776.1"/>
    <property type="molecule type" value="Genomic_DNA"/>
</dbReference>
<feature type="region of interest" description="Disordered" evidence="1">
    <location>
        <begin position="386"/>
        <end position="435"/>
    </location>
</feature>
<dbReference type="SUPFAM" id="SSF46565">
    <property type="entry name" value="Chaperone J-domain"/>
    <property type="match status" value="1"/>
</dbReference>
<feature type="compositionally biased region" description="Low complexity" evidence="1">
    <location>
        <begin position="448"/>
        <end position="472"/>
    </location>
</feature>
<protein>
    <submittedName>
        <fullName evidence="2">Uncharacterized protein</fullName>
    </submittedName>
</protein>
<gene>
    <name evidence="2" type="ORF">Vretimale_6563</name>
</gene>
<feature type="region of interest" description="Disordered" evidence="1">
    <location>
        <begin position="448"/>
        <end position="483"/>
    </location>
</feature>
<dbReference type="Pfam" id="PF00226">
    <property type="entry name" value="DnaJ"/>
    <property type="match status" value="1"/>
</dbReference>
<name>A0A8J4CAE2_9CHLO</name>
<reference evidence="2" key="1">
    <citation type="journal article" date="2021" name="Proc. Natl. Acad. Sci. U.S.A.">
        <title>Three genomes in the algal genus Volvox reveal the fate of a haploid sex-determining region after a transition to homothallism.</title>
        <authorList>
            <person name="Yamamoto K."/>
            <person name="Hamaji T."/>
            <person name="Kawai-Toyooka H."/>
            <person name="Matsuzaki R."/>
            <person name="Takahashi F."/>
            <person name="Nishimura Y."/>
            <person name="Kawachi M."/>
            <person name="Noguchi H."/>
            <person name="Minakuchi Y."/>
            <person name="Umen J.G."/>
            <person name="Toyoda A."/>
            <person name="Nozaki H."/>
        </authorList>
    </citation>
    <scope>NUCLEOTIDE SEQUENCE</scope>
    <source>
        <strain evidence="2">NIES-3785</strain>
    </source>
</reference>
<dbReference type="InterPro" id="IPR036869">
    <property type="entry name" value="J_dom_sf"/>
</dbReference>
<evidence type="ECO:0000313" key="2">
    <source>
        <dbReference type="EMBL" id="GIM01776.1"/>
    </source>
</evidence>
<sequence>MKTPTQSELPANEGLGEPQVDFNDVFSLRKPRDARAGFASGLKSIAKGVLGGAAGLVAAPFVGAQREGVTGFAKGLAQGVVGAVVLPVTGVGVGTVQMVRGVINTPEAVMQASNGKLWDEDRREWVDKDMIVPLKAPQNKAGGRGQERGGFSRPESGDDYYAILQVPRDATSEQIKKQYYMLARKYHPDKNPGDAGAHERFQKLGEAYQVLGYEELRKRYDANGAEGLDVNFMEGGSFFNMLFGSDLFEHLVGELFIATAARCGGEVGSTEMAREQGIRVQQLCVNLKAILKRYEMGEEAFVAAMREDAAKLVKASFGETMLHTIGKVYDMQADIAAGGFFGGMAAKFRQQGESVRSQFQAASAAIKVYQAQQKIEAWQREQERKAAVATAAGTDGAKPMDGAAAPAAAPEAAGAPAGAEAGAEAGAAAPTGSDATATKADAAGADSKASSGAAATDGAAGAANGAAGATPQPSQPPPSQGPTIEQLIERKKLEEAALPLMLEAMWAANVLDIQNTLKKVCKFVLGEEGVPKQKLMQRATALKILGGIFMEAKAPESATQADARKQMEEAMLRVVEKRAQKEAGDAAPDVDD</sequence>
<dbReference type="PANTHER" id="PTHR44094:SF8">
    <property type="entry name" value="DNAJ HEAT SHOCK N-TERMINAL DOMAIN-CONTAINING PROTEIN-RELATED"/>
    <property type="match status" value="1"/>
</dbReference>
<dbReference type="Gene3D" id="1.10.287.110">
    <property type="entry name" value="DnaJ domain"/>
    <property type="match status" value="1"/>
</dbReference>
<dbReference type="OrthoDB" id="10250354at2759"/>
<dbReference type="AlphaFoldDB" id="A0A8J4CAE2"/>
<evidence type="ECO:0000256" key="1">
    <source>
        <dbReference type="SAM" id="MobiDB-lite"/>
    </source>
</evidence>
<evidence type="ECO:0000313" key="3">
    <source>
        <dbReference type="Proteomes" id="UP000722791"/>
    </source>
</evidence>